<dbReference type="AlphaFoldDB" id="A0A5C6W841"/>
<dbReference type="InterPro" id="IPR038610">
    <property type="entry name" value="FliK-like_C_sf"/>
</dbReference>
<dbReference type="Gene3D" id="3.30.750.140">
    <property type="match status" value="1"/>
</dbReference>
<keyword evidence="3" id="KW-0969">Cilium</keyword>
<dbReference type="InterPro" id="IPR021136">
    <property type="entry name" value="Flagellar_hook_control-like_C"/>
</dbReference>
<keyword evidence="3" id="KW-0966">Cell projection</keyword>
<evidence type="ECO:0000259" key="2">
    <source>
        <dbReference type="Pfam" id="PF02120"/>
    </source>
</evidence>
<proteinExistence type="predicted"/>
<evidence type="ECO:0000256" key="1">
    <source>
        <dbReference type="SAM" id="MobiDB-lite"/>
    </source>
</evidence>
<gene>
    <name evidence="3" type="ORF">FS935_06110</name>
</gene>
<dbReference type="CDD" id="cd17470">
    <property type="entry name" value="T3SS_Flik_C"/>
    <property type="match status" value="1"/>
</dbReference>
<accession>A0A5C6W841</accession>
<name>A0A5C6W841_9BACI</name>
<feature type="region of interest" description="Disordered" evidence="1">
    <location>
        <begin position="798"/>
        <end position="840"/>
    </location>
</feature>
<evidence type="ECO:0000313" key="3">
    <source>
        <dbReference type="EMBL" id="TXC91956.1"/>
    </source>
</evidence>
<dbReference type="RefSeq" id="WP_146946702.1">
    <property type="nucleotide sequence ID" value="NZ_VOQF01000003.1"/>
</dbReference>
<keyword evidence="3" id="KW-0282">Flagellum</keyword>
<organism evidence="3 4">
    <name type="scientific">Metabacillus litoralis</name>
    <dbReference type="NCBI Taxonomy" id="152268"/>
    <lineage>
        <taxon>Bacteria</taxon>
        <taxon>Bacillati</taxon>
        <taxon>Bacillota</taxon>
        <taxon>Bacilli</taxon>
        <taxon>Bacillales</taxon>
        <taxon>Bacillaceae</taxon>
        <taxon>Metabacillus</taxon>
    </lineage>
</organism>
<feature type="domain" description="Flagellar hook-length control protein-like C-terminal" evidence="2">
    <location>
        <begin position="721"/>
        <end position="795"/>
    </location>
</feature>
<dbReference type="Pfam" id="PF02120">
    <property type="entry name" value="Flg_hook"/>
    <property type="match status" value="1"/>
</dbReference>
<keyword evidence="4" id="KW-1185">Reference proteome</keyword>
<dbReference type="OrthoDB" id="2990946at2"/>
<sequence length="840" mass="94728">MKVSPLLQMLTQSSGQVQTNPKPKGLIFSRFLEQSHVQNHASISKSALIVEDSTSFKELFKELSTFLESHSLGQGEINHQYALKVEEPSSISLISETINSKLEESKTFNELIENMNQPDTIVGVLTIVKAIEDSADGSIDLTSLFSKINSVLESEFKGYSLQEPQSISSIIQEIDKLSSDEKSLIEGQILLSRWALTNNSSTVFIADKLITANNNLQDIKKSSLVKQELSNNIINQLFSNSVNNGLENTLKSIFTKMDFSKVQAVFQQTVQSLYGNELISEPNIVFGSNNQNMTVSYQTFTQKNNLFTSEEILTKSTGFMHLEPSKSIEHDIKEEVESTRELFQKLGLTELVEEAGINLPFSEKITILEKQTQSNNQSEKGSNLGGFDLYGQLLKQIFVINSETIAQDHFQTNLTSSQSTDYSTLKNMDKTVDLEHLMKDMKLLSKIIDSLSTETTPLIENLLNISKVVGEVADEFSLDINDVMNEIGKIIDLKENLSNNHLQVISDTQNSIKENLAIPLINGIHTLIKGIYLLPNNSEVDKSQLYIKIENLLKGKLFKEDSIITEETSLIDKTKIEGMLKTQLFELNSINENKHRLIENLPALYEKLASIFSRENKLTKMSENVFNEEAVFNDLKDNKSLSINSTTKPESTVNDLLNLNSQKDNGLKSNKIIEEQFILKLDRFVVNYQADSNGNQKSEANLRQEFTNQLVNAFKNSRFGQMPNGANQLVIKLNPVHLGALTVRLVQKNGEMIARIITSTKSAKELLDHSIHQLKQALPSIQIEIERFEIPTEQQAKNLKDHSEQNHKNEKEQQKSELEEQQESEKSFIDNLKELLNKTV</sequence>
<evidence type="ECO:0000313" key="4">
    <source>
        <dbReference type="Proteomes" id="UP000321363"/>
    </source>
</evidence>
<dbReference type="Proteomes" id="UP000321363">
    <property type="component" value="Unassembled WGS sequence"/>
</dbReference>
<comment type="caution">
    <text evidence="3">The sequence shown here is derived from an EMBL/GenBank/DDBJ whole genome shotgun (WGS) entry which is preliminary data.</text>
</comment>
<protein>
    <submittedName>
        <fullName evidence="3">Flagellar hook-length control protein FliK</fullName>
    </submittedName>
</protein>
<dbReference type="EMBL" id="VOQF01000003">
    <property type="protein sequence ID" value="TXC91956.1"/>
    <property type="molecule type" value="Genomic_DNA"/>
</dbReference>
<reference evidence="3 4" key="1">
    <citation type="journal article" date="2005" name="Int. J. Syst. Evol. Microbiol.">
        <title>Bacillus litoralis sp. nov., isolated from a tidal flat of the Yellow Sea in Korea.</title>
        <authorList>
            <person name="Yoon J.H."/>
            <person name="Oh T.K."/>
        </authorList>
    </citation>
    <scope>NUCLEOTIDE SEQUENCE [LARGE SCALE GENOMIC DNA]</scope>
    <source>
        <strain evidence="3 4">SW-211</strain>
    </source>
</reference>